<dbReference type="PANTHER" id="PTHR43591:SF24">
    <property type="entry name" value="2-METHOXY-6-POLYPRENYL-1,4-BENZOQUINOL METHYLASE, MITOCHONDRIAL"/>
    <property type="match status" value="1"/>
</dbReference>
<evidence type="ECO:0000313" key="1">
    <source>
        <dbReference type="EMBL" id="KAF6765257.1"/>
    </source>
</evidence>
<keyword evidence="1" id="KW-0808">Transferase</keyword>
<name>A0A8H6MHF0_9AGAR</name>
<dbReference type="GO" id="GO:0032259">
    <property type="term" value="P:methylation"/>
    <property type="evidence" value="ECO:0007669"/>
    <property type="project" value="UniProtKB-KW"/>
</dbReference>
<protein>
    <submittedName>
        <fullName evidence="1">S-adenosyl-L-methionine-dependent methyltransferase</fullName>
    </submittedName>
</protein>
<dbReference type="Proteomes" id="UP000521943">
    <property type="component" value="Unassembled WGS sequence"/>
</dbReference>
<organism evidence="1 2">
    <name type="scientific">Ephemerocybe angulata</name>
    <dbReference type="NCBI Taxonomy" id="980116"/>
    <lineage>
        <taxon>Eukaryota</taxon>
        <taxon>Fungi</taxon>
        <taxon>Dikarya</taxon>
        <taxon>Basidiomycota</taxon>
        <taxon>Agaricomycotina</taxon>
        <taxon>Agaricomycetes</taxon>
        <taxon>Agaricomycetidae</taxon>
        <taxon>Agaricales</taxon>
        <taxon>Agaricineae</taxon>
        <taxon>Psathyrellaceae</taxon>
        <taxon>Ephemerocybe</taxon>
    </lineage>
</organism>
<dbReference type="EMBL" id="JACGCI010000003">
    <property type="protein sequence ID" value="KAF6765257.1"/>
    <property type="molecule type" value="Genomic_DNA"/>
</dbReference>
<reference evidence="1 2" key="1">
    <citation type="submission" date="2020-07" db="EMBL/GenBank/DDBJ databases">
        <title>Comparative genomics of pyrophilous fungi reveals a link between fire events and developmental genes.</title>
        <authorList>
            <consortium name="DOE Joint Genome Institute"/>
            <person name="Steindorff A.S."/>
            <person name="Carver A."/>
            <person name="Calhoun S."/>
            <person name="Stillman K."/>
            <person name="Liu H."/>
            <person name="Lipzen A."/>
            <person name="Pangilinan J."/>
            <person name="Labutti K."/>
            <person name="Bruns T.D."/>
            <person name="Grigoriev I.V."/>
        </authorList>
    </citation>
    <scope>NUCLEOTIDE SEQUENCE [LARGE SCALE GENOMIC DNA]</scope>
    <source>
        <strain evidence="1 2">CBS 144469</strain>
    </source>
</reference>
<sequence length="326" mass="36535">MLNDSAGNPDLLLSAGDQADQFFRSENGRLMAAMSDTYPLPVDKDEHKRSELHHRLLQFVFSGKNYLGPVKEALQFGQKRRILDLGTGKGHWAVEMADEFPRADVIGIDIAPIQPAYVPPNCQFEICNLDEDLVLPYLDGTFDFIHARSLHIGIQDYPRLLQEIGRLLRPGGLVLLVEPDLFPVAERDQSTGPIKTTNSMADSGWSTLWSTFRTCLQDRECSVDVDVPSRLGVLLAKTEMFEDITVKQANVPVGFWPGDPTLLTIGQLQWMDYELLIPALLNLFLSQGIPQEEVDVIIGQAQHDLYYPTVPLMAHIHIAYASKRPN</sequence>
<dbReference type="Pfam" id="PF13489">
    <property type="entry name" value="Methyltransf_23"/>
    <property type="match status" value="1"/>
</dbReference>
<gene>
    <name evidence="1" type="ORF">DFP72DRAFT_986260</name>
</gene>
<dbReference type="CDD" id="cd02440">
    <property type="entry name" value="AdoMet_MTases"/>
    <property type="match status" value="1"/>
</dbReference>
<keyword evidence="2" id="KW-1185">Reference proteome</keyword>
<evidence type="ECO:0000313" key="2">
    <source>
        <dbReference type="Proteomes" id="UP000521943"/>
    </source>
</evidence>
<dbReference type="SUPFAM" id="SSF53335">
    <property type="entry name" value="S-adenosyl-L-methionine-dependent methyltransferases"/>
    <property type="match status" value="1"/>
</dbReference>
<keyword evidence="1" id="KW-0489">Methyltransferase</keyword>
<comment type="caution">
    <text evidence="1">The sequence shown here is derived from an EMBL/GenBank/DDBJ whole genome shotgun (WGS) entry which is preliminary data.</text>
</comment>
<dbReference type="InterPro" id="IPR029063">
    <property type="entry name" value="SAM-dependent_MTases_sf"/>
</dbReference>
<dbReference type="PANTHER" id="PTHR43591">
    <property type="entry name" value="METHYLTRANSFERASE"/>
    <property type="match status" value="1"/>
</dbReference>
<proteinExistence type="predicted"/>
<dbReference type="GO" id="GO:0008168">
    <property type="term" value="F:methyltransferase activity"/>
    <property type="evidence" value="ECO:0007669"/>
    <property type="project" value="UniProtKB-KW"/>
</dbReference>
<dbReference type="AlphaFoldDB" id="A0A8H6MHF0"/>
<dbReference type="OrthoDB" id="2013972at2759"/>
<accession>A0A8H6MHF0</accession>
<dbReference type="Gene3D" id="3.40.50.150">
    <property type="entry name" value="Vaccinia Virus protein VP39"/>
    <property type="match status" value="1"/>
</dbReference>